<protein>
    <submittedName>
        <fullName evidence="2">Uncharacterized protein</fullName>
    </submittedName>
</protein>
<reference evidence="2" key="2">
    <citation type="submission" date="2025-09" db="UniProtKB">
        <authorList>
            <consortium name="Ensembl"/>
        </authorList>
    </citation>
    <scope>IDENTIFICATION</scope>
</reference>
<sequence>MEKRLSPSPGPTAGRGRVAEAQPAPGGVGESSLPGWTGFLGPPPHAHHLLQDIVGEEAVLDVGHLHVHGDAVVVGPLLEDGGARQGGHSTALGPPPSQITPPTRPVTTYLRRRHHPEGRNFGLHAGVTVIVGSWVGRGETGMTRGGMTAAPPHPRDRGERVLTADEGQAGLEAVAATLQLELIIHLRVDVVQGGQRGAEGVAVVPTHQRQPPQEQALADLGQADTVGPGPSGPPGPPYPIPGGGLPPLPRHRRPRHPPGGSGMGRLAAPSALGGGHT</sequence>
<reference evidence="2" key="1">
    <citation type="submission" date="2025-08" db="UniProtKB">
        <authorList>
            <consortium name="Ensembl"/>
        </authorList>
    </citation>
    <scope>IDENTIFICATION</scope>
</reference>
<feature type="compositionally biased region" description="Pro residues" evidence="1">
    <location>
        <begin position="230"/>
        <end position="248"/>
    </location>
</feature>
<dbReference type="Proteomes" id="UP000694555">
    <property type="component" value="Unplaced"/>
</dbReference>
<feature type="compositionally biased region" description="Pro residues" evidence="1">
    <location>
        <begin position="93"/>
        <end position="104"/>
    </location>
</feature>
<feature type="region of interest" description="Disordered" evidence="1">
    <location>
        <begin position="1"/>
        <end position="40"/>
    </location>
</feature>
<dbReference type="AlphaFoldDB" id="A0A8B9ZAI9"/>
<proteinExistence type="predicted"/>
<accession>A0A8B9ZAI9</accession>
<organism evidence="2 3">
    <name type="scientific">Buteo japonicus</name>
    <dbReference type="NCBI Taxonomy" id="224669"/>
    <lineage>
        <taxon>Eukaryota</taxon>
        <taxon>Metazoa</taxon>
        <taxon>Chordata</taxon>
        <taxon>Craniata</taxon>
        <taxon>Vertebrata</taxon>
        <taxon>Euteleostomi</taxon>
        <taxon>Archelosauria</taxon>
        <taxon>Archosauria</taxon>
        <taxon>Dinosauria</taxon>
        <taxon>Saurischia</taxon>
        <taxon>Theropoda</taxon>
        <taxon>Coelurosauria</taxon>
        <taxon>Aves</taxon>
        <taxon>Neognathae</taxon>
        <taxon>Neoaves</taxon>
        <taxon>Telluraves</taxon>
        <taxon>Accipitrimorphae</taxon>
        <taxon>Accipitriformes</taxon>
        <taxon>Accipitridae</taxon>
        <taxon>Accipitrinae</taxon>
        <taxon>Buteo</taxon>
    </lineage>
</organism>
<feature type="region of interest" description="Disordered" evidence="1">
    <location>
        <begin position="222"/>
        <end position="277"/>
    </location>
</feature>
<evidence type="ECO:0000313" key="2">
    <source>
        <dbReference type="Ensembl" id="ENSBJAP00000005254.1"/>
    </source>
</evidence>
<evidence type="ECO:0000256" key="1">
    <source>
        <dbReference type="SAM" id="MobiDB-lite"/>
    </source>
</evidence>
<dbReference type="Ensembl" id="ENSBJAT00000005405.1">
    <property type="protein sequence ID" value="ENSBJAP00000005254.1"/>
    <property type="gene ID" value="ENSBJAG00000003758.1"/>
</dbReference>
<evidence type="ECO:0000313" key="3">
    <source>
        <dbReference type="Proteomes" id="UP000694555"/>
    </source>
</evidence>
<keyword evidence="3" id="KW-1185">Reference proteome</keyword>
<name>A0A8B9ZAI9_9AVES</name>
<feature type="region of interest" description="Disordered" evidence="1">
    <location>
        <begin position="78"/>
        <end position="104"/>
    </location>
</feature>